<evidence type="ECO:0000313" key="5">
    <source>
        <dbReference type="EMBL" id="KAF0893382.1"/>
    </source>
</evidence>
<accession>A0A6G1BZP0</accession>
<dbReference type="InterPro" id="IPR020472">
    <property type="entry name" value="WD40_PAC1"/>
</dbReference>
<dbReference type="SMART" id="SM00320">
    <property type="entry name" value="WD40"/>
    <property type="match status" value="7"/>
</dbReference>
<evidence type="ECO:0000256" key="2">
    <source>
        <dbReference type="ARBA" id="ARBA00022737"/>
    </source>
</evidence>
<dbReference type="PROSITE" id="PS50082">
    <property type="entry name" value="WD_REPEATS_2"/>
    <property type="match status" value="4"/>
</dbReference>
<evidence type="ECO:0000256" key="3">
    <source>
        <dbReference type="PROSITE-ProRule" id="PRU00221"/>
    </source>
</evidence>
<dbReference type="InterPro" id="IPR040324">
    <property type="entry name" value="WDR44/Dgr2"/>
</dbReference>
<dbReference type="InterPro" id="IPR036322">
    <property type="entry name" value="WD40_repeat_dom_sf"/>
</dbReference>
<feature type="repeat" description="WD" evidence="3">
    <location>
        <begin position="365"/>
        <end position="399"/>
    </location>
</feature>
<keyword evidence="2" id="KW-0677">Repeat</keyword>
<dbReference type="PRINTS" id="PR00320">
    <property type="entry name" value="GPROTEINBRPT"/>
</dbReference>
<dbReference type="InterPro" id="IPR001680">
    <property type="entry name" value="WD40_rpt"/>
</dbReference>
<feature type="repeat" description="WD" evidence="3">
    <location>
        <begin position="509"/>
        <end position="532"/>
    </location>
</feature>
<feature type="region of interest" description="Disordered" evidence="4">
    <location>
        <begin position="59"/>
        <end position="132"/>
    </location>
</feature>
<dbReference type="EMBL" id="SPHZ02000011">
    <property type="protein sequence ID" value="KAF0893383.1"/>
    <property type="molecule type" value="Genomic_DNA"/>
</dbReference>
<dbReference type="PANTHER" id="PTHR14221:SF34">
    <property type="entry name" value="OS04G0568400 PROTEIN"/>
    <property type="match status" value="1"/>
</dbReference>
<dbReference type="FunFam" id="2.130.10.10:FF:001018">
    <property type="entry name" value="Transducin/WD40 repeat-like superfamily protein"/>
    <property type="match status" value="1"/>
</dbReference>
<evidence type="ECO:0000313" key="6">
    <source>
        <dbReference type="Proteomes" id="UP000479710"/>
    </source>
</evidence>
<dbReference type="PROSITE" id="PS50294">
    <property type="entry name" value="WD_REPEATS_REGION"/>
    <property type="match status" value="3"/>
</dbReference>
<reference evidence="5 6" key="1">
    <citation type="submission" date="2019-11" db="EMBL/GenBank/DDBJ databases">
        <title>Whole genome sequence of Oryza granulata.</title>
        <authorList>
            <person name="Li W."/>
        </authorList>
    </citation>
    <scope>NUCLEOTIDE SEQUENCE [LARGE SCALE GENOMIC DNA]</scope>
    <source>
        <strain evidence="6">cv. Menghai</strain>
        <tissue evidence="5">Leaf</tissue>
    </source>
</reference>
<dbReference type="AlphaFoldDB" id="A0A6G1BZP0"/>
<feature type="compositionally biased region" description="Low complexity" evidence="4">
    <location>
        <begin position="104"/>
        <end position="113"/>
    </location>
</feature>
<dbReference type="Proteomes" id="UP000479710">
    <property type="component" value="Unassembled WGS sequence"/>
</dbReference>
<dbReference type="EMBL" id="SPHZ02000011">
    <property type="protein sequence ID" value="KAF0893382.1"/>
    <property type="molecule type" value="Genomic_DNA"/>
</dbReference>
<evidence type="ECO:0000256" key="1">
    <source>
        <dbReference type="ARBA" id="ARBA00022574"/>
    </source>
</evidence>
<dbReference type="SUPFAM" id="SSF50978">
    <property type="entry name" value="WD40 repeat-like"/>
    <property type="match status" value="1"/>
</dbReference>
<sequence length="696" mass="76693">MEVCQLVASCSSRMEVEEEAFFDTREELLPSPACSPRAALPWSGGLDSVRQRRERFMRSMGLERSQSRRQADSADVVGDVEKEDEVFAPEIGRWSSQSDENDCSMSSWSTEETTSYDDGASDDNSVSGSSKASRSFSSLSFIQRLMSRNGKPSDAPKTIDRRRNGWLRRLGASACVVDHGAADEASTSSSDNEQIGAGRYERIKVRSYRKRWKELSAVYQGQVIKAHDGAILTMKFSPDGQLLATGGEDGVVRVWAVMQSEDCKIALDDPSCVYLKARRTYGLTPVNVENEKKSKINALKKSAESACVVIPTIVFQISEDPVHEFRGHSGDVLDLSWSSDKHLLSASTDKTVRMWEIGCASCIRVYPHSNFVTCVQFNPANEHLFISGSIDGKIRVWDIPGSSVVDWVDIRDIVTAVCYRPDGKGAVVGTITGNCRFYGISDNLLQLETQIALNGKKKSSLKRISGFQFCPNNPSKLMVTSADSKIRILDGTNVIQNYSGLRSGSCQLSATFTPEGQHIISASEDSNIYVWSHENQYESACKQAKTTQTSEHFRSNNAAIAIPWNGAKPRSPVPLSSQILPPQGDTLWSTSKAVRYNSSLCGKDSSINNFVSTSAAPGIFNLNQEFFIESSCKSSATWPEEMLPSTTVSVNLDESQFKLLRNCFQGTSNSWGQVIVTAGWDGRIRSFQNFGLPVHQ</sequence>
<organism evidence="5 6">
    <name type="scientific">Oryza meyeriana var. granulata</name>
    <dbReference type="NCBI Taxonomy" id="110450"/>
    <lineage>
        <taxon>Eukaryota</taxon>
        <taxon>Viridiplantae</taxon>
        <taxon>Streptophyta</taxon>
        <taxon>Embryophyta</taxon>
        <taxon>Tracheophyta</taxon>
        <taxon>Spermatophyta</taxon>
        <taxon>Magnoliopsida</taxon>
        <taxon>Liliopsida</taxon>
        <taxon>Poales</taxon>
        <taxon>Poaceae</taxon>
        <taxon>BOP clade</taxon>
        <taxon>Oryzoideae</taxon>
        <taxon>Oryzeae</taxon>
        <taxon>Oryzinae</taxon>
        <taxon>Oryza</taxon>
        <taxon>Oryza meyeriana</taxon>
    </lineage>
</organism>
<evidence type="ECO:0000256" key="4">
    <source>
        <dbReference type="SAM" id="MobiDB-lite"/>
    </source>
</evidence>
<keyword evidence="6" id="KW-1185">Reference proteome</keyword>
<dbReference type="PANTHER" id="PTHR14221">
    <property type="entry name" value="WD REPEAT DOMAIN 44"/>
    <property type="match status" value="1"/>
</dbReference>
<keyword evidence="1 3" id="KW-0853">WD repeat</keyword>
<feature type="repeat" description="WD" evidence="3">
    <location>
        <begin position="325"/>
        <end position="365"/>
    </location>
</feature>
<dbReference type="InterPro" id="IPR015943">
    <property type="entry name" value="WD40/YVTN_repeat-like_dom_sf"/>
</dbReference>
<feature type="repeat" description="WD" evidence="3">
    <location>
        <begin position="224"/>
        <end position="255"/>
    </location>
</feature>
<dbReference type="PROSITE" id="PS00678">
    <property type="entry name" value="WD_REPEATS_1"/>
    <property type="match status" value="1"/>
</dbReference>
<name>A0A6G1BZP0_9ORYZ</name>
<dbReference type="InterPro" id="IPR019775">
    <property type="entry name" value="WD40_repeat_CS"/>
</dbReference>
<comment type="caution">
    <text evidence="5">The sequence shown here is derived from an EMBL/GenBank/DDBJ whole genome shotgun (WGS) entry which is preliminary data.</text>
</comment>
<gene>
    <name evidence="5" type="ORF">E2562_024205</name>
</gene>
<dbReference type="Pfam" id="PF00400">
    <property type="entry name" value="WD40"/>
    <property type="match status" value="4"/>
</dbReference>
<protein>
    <submittedName>
        <fullName evidence="5">Uncharacterized protein</fullName>
    </submittedName>
</protein>
<dbReference type="OrthoDB" id="408728at2759"/>
<proteinExistence type="predicted"/>
<dbReference type="Gene3D" id="2.130.10.10">
    <property type="entry name" value="YVTN repeat-like/Quinoprotein amine dehydrogenase"/>
    <property type="match status" value="2"/>
</dbReference>